<dbReference type="PROSITE" id="PS00061">
    <property type="entry name" value="ADH_SHORT"/>
    <property type="match status" value="1"/>
</dbReference>
<dbReference type="SUPFAM" id="SSF51735">
    <property type="entry name" value="NAD(P)-binding Rossmann-fold domains"/>
    <property type="match status" value="1"/>
</dbReference>
<dbReference type="InterPro" id="IPR020904">
    <property type="entry name" value="Sc_DH/Rdtase_CS"/>
</dbReference>
<protein>
    <submittedName>
        <fullName evidence="3">Short-chain dehydrogenase</fullName>
    </submittedName>
</protein>
<reference evidence="4" key="1">
    <citation type="submission" date="2018-06" db="EMBL/GenBank/DDBJ databases">
        <title>Description of Blautia argi sp. nov., a new anaerobic isolated from dog feces.</title>
        <authorList>
            <person name="Chang Y.-H."/>
            <person name="Paek J."/>
            <person name="Shin Y."/>
        </authorList>
    </citation>
    <scope>NUCLEOTIDE SEQUENCE [LARGE SCALE GENOMIC DNA]</scope>
    <source>
        <strain evidence="4">KCTC 15426</strain>
    </source>
</reference>
<accession>A0A2Z4UER8</accession>
<comment type="similarity">
    <text evidence="1">Belongs to the short-chain dehydrogenases/reductases (SDR) family.</text>
</comment>
<evidence type="ECO:0000256" key="2">
    <source>
        <dbReference type="ARBA" id="ARBA00023002"/>
    </source>
</evidence>
<dbReference type="PANTHER" id="PTHR44196">
    <property type="entry name" value="DEHYDROGENASE/REDUCTASE SDR FAMILY MEMBER 7B"/>
    <property type="match status" value="1"/>
</dbReference>
<dbReference type="Gene3D" id="3.40.50.720">
    <property type="entry name" value="NAD(P)-binding Rossmann-like Domain"/>
    <property type="match status" value="1"/>
</dbReference>
<dbReference type="EMBL" id="CP030280">
    <property type="protein sequence ID" value="AWY99456.1"/>
    <property type="molecule type" value="Genomic_DNA"/>
</dbReference>
<sequence>MRKNIAIVTGASCGMGREFVRQLAKKEPCIEEIWAVARNRTALEALQREVSSVRIFSTDMTKQASFDSLKLVLEKEKPHISWLVCSAGAGTQKEVAKTECRDLENMIQLNCTALTLMTRLCLPYCRNGQILLLASGAAFVPQPGFAVYAASKAYVLSFARALRRELKGQVRVTAVCPGPVDTPFLDKMGGREHMPAFKKPFIASPHSVVRKAIKDGKKGRELSVYGISMRVTQIFCKLLPHRIMINIMYKSKRGVDRA</sequence>
<evidence type="ECO:0000256" key="1">
    <source>
        <dbReference type="ARBA" id="ARBA00006484"/>
    </source>
</evidence>
<dbReference type="GO" id="GO:0016020">
    <property type="term" value="C:membrane"/>
    <property type="evidence" value="ECO:0007669"/>
    <property type="project" value="TreeGrafter"/>
</dbReference>
<gene>
    <name evidence="3" type="ORF">DQQ01_09925</name>
</gene>
<keyword evidence="2" id="KW-0560">Oxidoreductase</keyword>
<proteinExistence type="inferred from homology"/>
<evidence type="ECO:0000313" key="3">
    <source>
        <dbReference type="EMBL" id="AWY99456.1"/>
    </source>
</evidence>
<dbReference type="Proteomes" id="UP000250003">
    <property type="component" value="Chromosome"/>
</dbReference>
<dbReference type="GO" id="GO:0016491">
    <property type="term" value="F:oxidoreductase activity"/>
    <property type="evidence" value="ECO:0007669"/>
    <property type="project" value="UniProtKB-KW"/>
</dbReference>
<dbReference type="Pfam" id="PF00106">
    <property type="entry name" value="adh_short"/>
    <property type="match status" value="1"/>
</dbReference>
<dbReference type="CDD" id="cd05233">
    <property type="entry name" value="SDR_c"/>
    <property type="match status" value="1"/>
</dbReference>
<dbReference type="PRINTS" id="PR00081">
    <property type="entry name" value="GDHRDH"/>
</dbReference>
<keyword evidence="4" id="KW-1185">Reference proteome</keyword>
<dbReference type="InterPro" id="IPR036291">
    <property type="entry name" value="NAD(P)-bd_dom_sf"/>
</dbReference>
<organism evidence="3 4">
    <name type="scientific">Blautia argi</name>
    <dbReference type="NCBI Taxonomy" id="1912897"/>
    <lineage>
        <taxon>Bacteria</taxon>
        <taxon>Bacillati</taxon>
        <taxon>Bacillota</taxon>
        <taxon>Clostridia</taxon>
        <taxon>Lachnospirales</taxon>
        <taxon>Lachnospiraceae</taxon>
        <taxon>Blautia</taxon>
    </lineage>
</organism>
<dbReference type="RefSeq" id="WP_111920889.1">
    <property type="nucleotide sequence ID" value="NZ_CP030280.1"/>
</dbReference>
<dbReference type="InterPro" id="IPR002347">
    <property type="entry name" value="SDR_fam"/>
</dbReference>
<name>A0A2Z4UER8_9FIRM</name>
<dbReference type="PANTHER" id="PTHR44196:SF2">
    <property type="entry name" value="SHORT-CHAIN DEHYDROGENASE-RELATED"/>
    <property type="match status" value="1"/>
</dbReference>
<dbReference type="OrthoDB" id="9808814at2"/>
<evidence type="ECO:0000313" key="4">
    <source>
        <dbReference type="Proteomes" id="UP000250003"/>
    </source>
</evidence>
<dbReference type="KEGG" id="blau:DQQ01_09925"/>
<dbReference type="AlphaFoldDB" id="A0A2Z4UER8"/>